<name>A0A816AMM8_ADIRI</name>
<evidence type="ECO:0000313" key="3">
    <source>
        <dbReference type="Proteomes" id="UP000663828"/>
    </source>
</evidence>
<gene>
    <name evidence="2" type="ORF">XAT740_LOCUS47526</name>
</gene>
<accession>A0A816AMM8</accession>
<dbReference type="Proteomes" id="UP000663828">
    <property type="component" value="Unassembled WGS sequence"/>
</dbReference>
<reference evidence="2" key="1">
    <citation type="submission" date="2021-02" db="EMBL/GenBank/DDBJ databases">
        <authorList>
            <person name="Nowell W R."/>
        </authorList>
    </citation>
    <scope>NUCLEOTIDE SEQUENCE</scope>
</reference>
<evidence type="ECO:0000256" key="1">
    <source>
        <dbReference type="SAM" id="SignalP"/>
    </source>
</evidence>
<proteinExistence type="predicted"/>
<evidence type="ECO:0000313" key="2">
    <source>
        <dbReference type="EMBL" id="CAF1599539.1"/>
    </source>
</evidence>
<keyword evidence="3" id="KW-1185">Reference proteome</keyword>
<dbReference type="EMBL" id="CAJNOR010006606">
    <property type="protein sequence ID" value="CAF1599539.1"/>
    <property type="molecule type" value="Genomic_DNA"/>
</dbReference>
<keyword evidence="1" id="KW-0732">Signal</keyword>
<protein>
    <submittedName>
        <fullName evidence="2">Uncharacterized protein</fullName>
    </submittedName>
</protein>
<feature type="signal peptide" evidence="1">
    <location>
        <begin position="1"/>
        <end position="19"/>
    </location>
</feature>
<dbReference type="AlphaFoldDB" id="A0A816AMM8"/>
<organism evidence="2 3">
    <name type="scientific">Adineta ricciae</name>
    <name type="common">Rotifer</name>
    <dbReference type="NCBI Taxonomy" id="249248"/>
    <lineage>
        <taxon>Eukaryota</taxon>
        <taxon>Metazoa</taxon>
        <taxon>Spiralia</taxon>
        <taxon>Gnathifera</taxon>
        <taxon>Rotifera</taxon>
        <taxon>Eurotatoria</taxon>
        <taxon>Bdelloidea</taxon>
        <taxon>Adinetida</taxon>
        <taxon>Adinetidae</taxon>
        <taxon>Adineta</taxon>
    </lineage>
</organism>
<sequence length="271" mass="31784">MTSFIHAYIFISCFHFCLGLQCTYPVQIQLSSYELTLTNIEARLNNLRRSDGVICEVYVEYYYTTHMLSIEFKQSTEPVHLRSVENVYIHTMKSFISNKSTNQTTIKTVIDLLCYSNDRCDQKFILEYFSQIIQTDHSYWTSIIRPLLTMGNSKKVECMVGIENQTKLCPNKVCSWYYSTDTKFNEGKCENIDDRTLPMLEFNIIVKLYERQANPNDNKKPAAIRAIFDYSSSIQFSCKFNNCNNQYNGKLIQQALQQYDDFWKMYKVCVG</sequence>
<comment type="caution">
    <text evidence="2">The sequence shown here is derived from an EMBL/GenBank/DDBJ whole genome shotgun (WGS) entry which is preliminary data.</text>
</comment>
<feature type="chain" id="PRO_5032834786" evidence="1">
    <location>
        <begin position="20"/>
        <end position="271"/>
    </location>
</feature>